<protein>
    <submittedName>
        <fullName evidence="3">Other FunK1 protein kinase</fullName>
    </submittedName>
</protein>
<organism evidence="3 4">
    <name type="scientific">Lyophyllum shimeji</name>
    <name type="common">Hon-shimeji</name>
    <name type="synonym">Tricholoma shimeji</name>
    <dbReference type="NCBI Taxonomy" id="47721"/>
    <lineage>
        <taxon>Eukaryota</taxon>
        <taxon>Fungi</taxon>
        <taxon>Dikarya</taxon>
        <taxon>Basidiomycota</taxon>
        <taxon>Agaricomycotina</taxon>
        <taxon>Agaricomycetes</taxon>
        <taxon>Agaricomycetidae</taxon>
        <taxon>Agaricales</taxon>
        <taxon>Tricholomatineae</taxon>
        <taxon>Lyophyllaceae</taxon>
        <taxon>Lyophyllum</taxon>
    </lineage>
</organism>
<evidence type="ECO:0000313" key="3">
    <source>
        <dbReference type="EMBL" id="GLB45377.1"/>
    </source>
</evidence>
<evidence type="ECO:0000256" key="1">
    <source>
        <dbReference type="SAM" id="MobiDB-lite"/>
    </source>
</evidence>
<keyword evidence="4" id="KW-1185">Reference proteome</keyword>
<reference evidence="3" key="1">
    <citation type="submission" date="2022-07" db="EMBL/GenBank/DDBJ databases">
        <title>The genome of Lyophyllum shimeji provides insight into the initial evolution of ectomycorrhizal fungal genome.</title>
        <authorList>
            <person name="Kobayashi Y."/>
            <person name="Shibata T."/>
            <person name="Hirakawa H."/>
            <person name="Shigenobu S."/>
            <person name="Nishiyama T."/>
            <person name="Yamada A."/>
            <person name="Hasebe M."/>
            <person name="Kawaguchi M."/>
        </authorList>
    </citation>
    <scope>NUCLEOTIDE SEQUENCE</scope>
    <source>
        <strain evidence="3">AT787</strain>
    </source>
</reference>
<dbReference type="OrthoDB" id="2747778at2759"/>
<feature type="compositionally biased region" description="Acidic residues" evidence="1">
    <location>
        <begin position="1"/>
        <end position="15"/>
    </location>
</feature>
<gene>
    <name evidence="3" type="ORF">LshimejAT787_2200400</name>
</gene>
<dbReference type="InterPro" id="IPR040976">
    <property type="entry name" value="Pkinase_fungal"/>
</dbReference>
<dbReference type="EMBL" id="BRPK01000022">
    <property type="protein sequence ID" value="GLB45377.1"/>
    <property type="molecule type" value="Genomic_DNA"/>
</dbReference>
<keyword evidence="3" id="KW-0418">Kinase</keyword>
<dbReference type="AlphaFoldDB" id="A0A9P3Q220"/>
<sequence>MTDLYIPDEEPEAEANGEPTSDDPSTHVSEPTVTSKRPKPDGSWRCGSDWSRITQRYHHRFIVDFIGKPLMQVTSSKHLLQVVSHAFIAHRQAYESKGKWIHRDISADNILIDANGNGILNDWDLAKRESELQHARRHERTGTWLFIDPASVPLFLRDIFEYNGTKADCTTVGGLNKKAMFKTRAHLGIDFQFNSAPLDEWVDAAFDAAKEWIEYVERPRREKKPRVTTRPGAPAPAVPPPPAPSDIALRDHTAMANLFNDCLALPD</sequence>
<feature type="region of interest" description="Disordered" evidence="1">
    <location>
        <begin position="220"/>
        <end position="246"/>
    </location>
</feature>
<feature type="region of interest" description="Disordered" evidence="1">
    <location>
        <begin position="1"/>
        <end position="44"/>
    </location>
</feature>
<evidence type="ECO:0000313" key="4">
    <source>
        <dbReference type="Proteomes" id="UP001063166"/>
    </source>
</evidence>
<dbReference type="GO" id="GO:0004672">
    <property type="term" value="F:protein kinase activity"/>
    <property type="evidence" value="ECO:0007669"/>
    <property type="project" value="InterPro"/>
</dbReference>
<proteinExistence type="predicted"/>
<dbReference type="Proteomes" id="UP001063166">
    <property type="component" value="Unassembled WGS sequence"/>
</dbReference>
<keyword evidence="3" id="KW-0808">Transferase</keyword>
<dbReference type="PROSITE" id="PS50011">
    <property type="entry name" value="PROTEIN_KINASE_DOM"/>
    <property type="match status" value="1"/>
</dbReference>
<feature type="compositionally biased region" description="Polar residues" evidence="1">
    <location>
        <begin position="18"/>
        <end position="35"/>
    </location>
</feature>
<dbReference type="PANTHER" id="PTHR38248:SF2">
    <property type="entry name" value="FUNK1 11"/>
    <property type="match status" value="1"/>
</dbReference>
<dbReference type="InterPro" id="IPR000719">
    <property type="entry name" value="Prot_kinase_dom"/>
</dbReference>
<dbReference type="SUPFAM" id="SSF56112">
    <property type="entry name" value="Protein kinase-like (PK-like)"/>
    <property type="match status" value="1"/>
</dbReference>
<accession>A0A9P3Q220</accession>
<name>A0A9P3Q220_LYOSH</name>
<dbReference type="Gene3D" id="1.10.510.10">
    <property type="entry name" value="Transferase(Phosphotransferase) domain 1"/>
    <property type="match status" value="1"/>
</dbReference>
<comment type="caution">
    <text evidence="3">The sequence shown here is derived from an EMBL/GenBank/DDBJ whole genome shotgun (WGS) entry which is preliminary data.</text>
</comment>
<dbReference type="InterPro" id="IPR011009">
    <property type="entry name" value="Kinase-like_dom_sf"/>
</dbReference>
<feature type="compositionally biased region" description="Pro residues" evidence="1">
    <location>
        <begin position="233"/>
        <end position="244"/>
    </location>
</feature>
<dbReference type="PANTHER" id="PTHR38248">
    <property type="entry name" value="FUNK1 6"/>
    <property type="match status" value="1"/>
</dbReference>
<dbReference type="GO" id="GO:0005524">
    <property type="term" value="F:ATP binding"/>
    <property type="evidence" value="ECO:0007669"/>
    <property type="project" value="InterPro"/>
</dbReference>
<feature type="domain" description="Protein kinase" evidence="2">
    <location>
        <begin position="1"/>
        <end position="267"/>
    </location>
</feature>
<evidence type="ECO:0000259" key="2">
    <source>
        <dbReference type="PROSITE" id="PS50011"/>
    </source>
</evidence>
<dbReference type="Pfam" id="PF17667">
    <property type="entry name" value="Pkinase_fungal"/>
    <property type="match status" value="1"/>
</dbReference>